<evidence type="ECO:0000256" key="4">
    <source>
        <dbReference type="ARBA" id="ARBA00023136"/>
    </source>
</evidence>
<dbReference type="GO" id="GO:0055085">
    <property type="term" value="P:transmembrane transport"/>
    <property type="evidence" value="ECO:0007669"/>
    <property type="project" value="InterPro"/>
</dbReference>
<evidence type="ECO:0000256" key="5">
    <source>
        <dbReference type="SAM" id="MobiDB-lite"/>
    </source>
</evidence>
<evidence type="ECO:0000313" key="7">
    <source>
        <dbReference type="EMBL" id="TGN19858.1"/>
    </source>
</evidence>
<keyword evidence="3" id="KW-1133">Transmembrane helix</keyword>
<reference evidence="7" key="1">
    <citation type="journal article" date="2019" name="PLoS Negl. Trop. Dis.">
        <title>Revisiting the worldwide diversity of Leptospira species in the environment.</title>
        <authorList>
            <person name="Vincent A.T."/>
            <person name="Schiettekatte O."/>
            <person name="Bourhy P."/>
            <person name="Veyrier F.J."/>
            <person name="Picardeau M."/>
        </authorList>
    </citation>
    <scope>NUCLEOTIDE SEQUENCE [LARGE SCALE GENOMIC DNA]</scope>
    <source>
        <strain evidence="7">201300427</strain>
    </source>
</reference>
<gene>
    <name evidence="7" type="ORF">EHS15_06560</name>
</gene>
<organism evidence="7 8">
    <name type="scientific">Leptospira idonii</name>
    <dbReference type="NCBI Taxonomy" id="1193500"/>
    <lineage>
        <taxon>Bacteria</taxon>
        <taxon>Pseudomonadati</taxon>
        <taxon>Spirochaetota</taxon>
        <taxon>Spirochaetia</taxon>
        <taxon>Leptospirales</taxon>
        <taxon>Leptospiraceae</taxon>
        <taxon>Leptospira</taxon>
    </lineage>
</organism>
<proteinExistence type="predicted"/>
<dbReference type="PROSITE" id="PS52015">
    <property type="entry name" value="TONB_CTD"/>
    <property type="match status" value="1"/>
</dbReference>
<evidence type="ECO:0000256" key="3">
    <source>
        <dbReference type="ARBA" id="ARBA00022989"/>
    </source>
</evidence>
<sequence length="116" mass="13487">MFSNSPVPLLGTGKTSSQFQETSDREGTKDTEEEIQSFRNTLSYPLLALEQRLEDDCSFRVTVAENGDIEKVVVLVPCRYNVFEDQFRKQIQNWNFKSSRGKEIVLPIRFRIHARE</sequence>
<dbReference type="Pfam" id="PF03544">
    <property type="entry name" value="TonB_C"/>
    <property type="match status" value="1"/>
</dbReference>
<feature type="domain" description="TonB C-terminal" evidence="6">
    <location>
        <begin position="29"/>
        <end position="116"/>
    </location>
</feature>
<dbReference type="SUPFAM" id="SSF74653">
    <property type="entry name" value="TolA/TonB C-terminal domain"/>
    <property type="match status" value="1"/>
</dbReference>
<name>A0A4R9M563_9LEPT</name>
<dbReference type="NCBIfam" id="TIGR01352">
    <property type="entry name" value="tonB_Cterm"/>
    <property type="match status" value="1"/>
</dbReference>
<dbReference type="InterPro" id="IPR037682">
    <property type="entry name" value="TonB_C"/>
</dbReference>
<dbReference type="EMBL" id="RQHW01000023">
    <property type="protein sequence ID" value="TGN19858.1"/>
    <property type="molecule type" value="Genomic_DNA"/>
</dbReference>
<comment type="subcellular location">
    <subcellularLocation>
        <location evidence="1">Membrane</location>
        <topology evidence="1">Single-pass membrane protein</topology>
    </subcellularLocation>
</comment>
<dbReference type="AlphaFoldDB" id="A0A4R9M563"/>
<dbReference type="InterPro" id="IPR006260">
    <property type="entry name" value="TonB/TolA_C"/>
</dbReference>
<keyword evidence="4" id="KW-0472">Membrane</keyword>
<dbReference type="NCBIfam" id="NF047760">
    <property type="entry name" value="LIC10042_TonB"/>
    <property type="match status" value="1"/>
</dbReference>
<evidence type="ECO:0000313" key="8">
    <source>
        <dbReference type="Proteomes" id="UP000298058"/>
    </source>
</evidence>
<evidence type="ECO:0000256" key="1">
    <source>
        <dbReference type="ARBA" id="ARBA00004167"/>
    </source>
</evidence>
<dbReference type="Gene3D" id="3.30.2420.10">
    <property type="entry name" value="TonB"/>
    <property type="match status" value="1"/>
</dbReference>
<keyword evidence="2" id="KW-0812">Transmembrane</keyword>
<dbReference type="GO" id="GO:0016020">
    <property type="term" value="C:membrane"/>
    <property type="evidence" value="ECO:0007669"/>
    <property type="project" value="UniProtKB-SubCell"/>
</dbReference>
<accession>A0A4R9M563</accession>
<evidence type="ECO:0000259" key="6">
    <source>
        <dbReference type="PROSITE" id="PS52015"/>
    </source>
</evidence>
<evidence type="ECO:0000256" key="2">
    <source>
        <dbReference type="ARBA" id="ARBA00022692"/>
    </source>
</evidence>
<protein>
    <submittedName>
        <fullName evidence="7">TonB family protein</fullName>
    </submittedName>
</protein>
<feature type="region of interest" description="Disordered" evidence="5">
    <location>
        <begin position="1"/>
        <end position="34"/>
    </location>
</feature>
<dbReference type="Proteomes" id="UP000298058">
    <property type="component" value="Unassembled WGS sequence"/>
</dbReference>
<comment type="caution">
    <text evidence="7">The sequence shown here is derived from an EMBL/GenBank/DDBJ whole genome shotgun (WGS) entry which is preliminary data.</text>
</comment>
<keyword evidence="8" id="KW-1185">Reference proteome</keyword>